<organism evidence="1 4">
    <name type="scientific">Pseudomonas delhiensis</name>
    <dbReference type="NCBI Taxonomy" id="366289"/>
    <lineage>
        <taxon>Bacteria</taxon>
        <taxon>Pseudomonadati</taxon>
        <taxon>Pseudomonadota</taxon>
        <taxon>Gammaproteobacteria</taxon>
        <taxon>Pseudomonadales</taxon>
        <taxon>Pseudomonadaceae</taxon>
        <taxon>Pseudomonas</taxon>
    </lineage>
</organism>
<proteinExistence type="predicted"/>
<reference evidence="2 3" key="2">
    <citation type="submission" date="2017-06" db="EMBL/GenBank/DDBJ databases">
        <authorList>
            <person name="Varghese N."/>
            <person name="Submissions S."/>
        </authorList>
    </citation>
    <scope>NUCLEOTIDE SEQUENCE [LARGE SCALE GENOMIC DNA]</scope>
    <source>
        <strain evidence="2 3">RLD-1</strain>
    </source>
</reference>
<accession>A0A239NET4</accession>
<sequence length="52" mass="6007">MCNLKLVPKKPKPTAEQLKEMLKDRARTIDGEQWISIRDLNAAIRLIMGDEQ</sequence>
<reference evidence="1 4" key="1">
    <citation type="submission" date="2016-10" db="EMBL/GenBank/DDBJ databases">
        <authorList>
            <person name="de Groot N.N."/>
        </authorList>
    </citation>
    <scope>NUCLEOTIDE SEQUENCE [LARGE SCALE GENOMIC DNA]</scope>
    <source>
        <strain evidence="1 4">CCM 7361</strain>
    </source>
</reference>
<evidence type="ECO:0000313" key="4">
    <source>
        <dbReference type="Proteomes" id="UP000199693"/>
    </source>
</evidence>
<keyword evidence="3" id="KW-1185">Reference proteome</keyword>
<dbReference type="Proteomes" id="UP000198309">
    <property type="component" value="Unassembled WGS sequence"/>
</dbReference>
<protein>
    <submittedName>
        <fullName evidence="1">Uncharacterized protein</fullName>
    </submittedName>
</protein>
<evidence type="ECO:0000313" key="3">
    <source>
        <dbReference type="Proteomes" id="UP000198309"/>
    </source>
</evidence>
<gene>
    <name evidence="1" type="ORF">SAMN05216189_104717</name>
    <name evidence="2" type="ORF">SAMN06295949_14217</name>
</gene>
<evidence type="ECO:0000313" key="2">
    <source>
        <dbReference type="EMBL" id="SNT52639.1"/>
    </source>
</evidence>
<dbReference type="EMBL" id="FNEC01000047">
    <property type="protein sequence ID" value="SDK68093.1"/>
    <property type="molecule type" value="Genomic_DNA"/>
</dbReference>
<dbReference type="EMBL" id="FZPC01000042">
    <property type="protein sequence ID" value="SNT52639.1"/>
    <property type="molecule type" value="Genomic_DNA"/>
</dbReference>
<dbReference type="AlphaFoldDB" id="A0A239NET4"/>
<dbReference type="RefSeq" id="WP_167364860.1">
    <property type="nucleotide sequence ID" value="NZ_FNEC01000047.1"/>
</dbReference>
<evidence type="ECO:0000313" key="1">
    <source>
        <dbReference type="EMBL" id="SDK68093.1"/>
    </source>
</evidence>
<dbReference type="Proteomes" id="UP000199693">
    <property type="component" value="Unassembled WGS sequence"/>
</dbReference>
<name>A0A239NET4_9PSED</name>